<evidence type="ECO:0000256" key="2">
    <source>
        <dbReference type="ARBA" id="ARBA00022448"/>
    </source>
</evidence>
<evidence type="ECO:0000313" key="11">
    <source>
        <dbReference type="Proteomes" id="UP000029518"/>
    </source>
</evidence>
<dbReference type="HOGENOM" id="CLU_090389_10_4_9"/>
<evidence type="ECO:0000256" key="6">
    <source>
        <dbReference type="PIRNR" id="PIRNR000077"/>
    </source>
</evidence>
<evidence type="ECO:0000256" key="4">
    <source>
        <dbReference type="ARBA" id="ARBA00023157"/>
    </source>
</evidence>
<feature type="disulfide bond" description="Redox-active" evidence="8">
    <location>
        <begin position="31"/>
        <end position="34"/>
    </location>
</feature>
<keyword evidence="3" id="KW-0249">Electron transport</keyword>
<evidence type="ECO:0000256" key="1">
    <source>
        <dbReference type="ARBA" id="ARBA00008987"/>
    </source>
</evidence>
<dbReference type="KEGG" id="pbd:PBOR_02915"/>
<dbReference type="SUPFAM" id="SSF52833">
    <property type="entry name" value="Thioredoxin-like"/>
    <property type="match status" value="1"/>
</dbReference>
<dbReference type="Pfam" id="PF00085">
    <property type="entry name" value="Thioredoxin"/>
    <property type="match status" value="1"/>
</dbReference>
<dbReference type="GO" id="GO:0015035">
    <property type="term" value="F:protein-disulfide reductase activity"/>
    <property type="evidence" value="ECO:0007669"/>
    <property type="project" value="InterPro"/>
</dbReference>
<evidence type="ECO:0000256" key="5">
    <source>
        <dbReference type="ARBA" id="ARBA00023284"/>
    </source>
</evidence>
<organism evidence="10 11">
    <name type="scientific">Paenibacillus borealis</name>
    <dbReference type="NCBI Taxonomy" id="160799"/>
    <lineage>
        <taxon>Bacteria</taxon>
        <taxon>Bacillati</taxon>
        <taxon>Bacillota</taxon>
        <taxon>Bacilli</taxon>
        <taxon>Bacillales</taxon>
        <taxon>Paenibacillaceae</taxon>
        <taxon>Paenibacillus</taxon>
    </lineage>
</organism>
<evidence type="ECO:0000313" key="10">
    <source>
        <dbReference type="EMBL" id="AIQ56030.1"/>
    </source>
</evidence>
<dbReference type="PANTHER" id="PTHR45663">
    <property type="entry name" value="GEO12009P1"/>
    <property type="match status" value="1"/>
</dbReference>
<sequence length="113" mass="11923">MAMIIADNAAAVRDQLKAGGTVLVDYGASWCPPCRTLLPILEELNAEYGDDVSMIKVDCDELPELASEAGVMSMPTVIVYSGGQPVEKLVGLRPKSVYQGVLNKVAGAVRGTL</sequence>
<accession>A0A089L7I4</accession>
<dbReference type="AlphaFoldDB" id="A0A089L7I4"/>
<protein>
    <recommendedName>
        <fullName evidence="6">Thioredoxin</fullName>
    </recommendedName>
</protein>
<proteinExistence type="inferred from homology"/>
<dbReference type="GO" id="GO:0005829">
    <property type="term" value="C:cytosol"/>
    <property type="evidence" value="ECO:0007669"/>
    <property type="project" value="TreeGrafter"/>
</dbReference>
<dbReference type="OrthoDB" id="9790390at2"/>
<evidence type="ECO:0000256" key="7">
    <source>
        <dbReference type="PIRSR" id="PIRSR000077-1"/>
    </source>
</evidence>
<dbReference type="InterPro" id="IPR036249">
    <property type="entry name" value="Thioredoxin-like_sf"/>
</dbReference>
<keyword evidence="2" id="KW-0813">Transport</keyword>
<evidence type="ECO:0000259" key="9">
    <source>
        <dbReference type="PROSITE" id="PS51352"/>
    </source>
</evidence>
<comment type="similarity">
    <text evidence="1 6">Belongs to the thioredoxin family.</text>
</comment>
<name>A0A089L7I4_PAEBO</name>
<keyword evidence="5 8" id="KW-0676">Redox-active center</keyword>
<evidence type="ECO:0000256" key="3">
    <source>
        <dbReference type="ARBA" id="ARBA00022982"/>
    </source>
</evidence>
<dbReference type="CDD" id="cd02947">
    <property type="entry name" value="TRX_family"/>
    <property type="match status" value="1"/>
</dbReference>
<keyword evidence="4 8" id="KW-1015">Disulfide bond</keyword>
<feature type="site" description="Contributes to redox potential value" evidence="7">
    <location>
        <position position="32"/>
    </location>
</feature>
<feature type="site" description="Deprotonates C-terminal active site Cys" evidence="7">
    <location>
        <position position="25"/>
    </location>
</feature>
<feature type="active site" description="Nucleophile" evidence="7">
    <location>
        <position position="34"/>
    </location>
</feature>
<dbReference type="PROSITE" id="PS51352">
    <property type="entry name" value="THIOREDOXIN_2"/>
    <property type="match status" value="1"/>
</dbReference>
<dbReference type="InterPro" id="IPR005746">
    <property type="entry name" value="Thioredoxin"/>
</dbReference>
<dbReference type="Proteomes" id="UP000029518">
    <property type="component" value="Chromosome"/>
</dbReference>
<dbReference type="EMBL" id="CP009285">
    <property type="protein sequence ID" value="AIQ56030.1"/>
    <property type="molecule type" value="Genomic_DNA"/>
</dbReference>
<dbReference type="PIRSF" id="PIRSF000077">
    <property type="entry name" value="Thioredoxin"/>
    <property type="match status" value="1"/>
</dbReference>
<feature type="site" description="Contributes to redox potential value" evidence="7">
    <location>
        <position position="33"/>
    </location>
</feature>
<dbReference type="Gene3D" id="3.40.30.10">
    <property type="entry name" value="Glutaredoxin"/>
    <property type="match status" value="1"/>
</dbReference>
<feature type="domain" description="Thioredoxin" evidence="9">
    <location>
        <begin position="1"/>
        <end position="107"/>
    </location>
</feature>
<evidence type="ECO:0000256" key="8">
    <source>
        <dbReference type="PIRSR" id="PIRSR000077-4"/>
    </source>
</evidence>
<dbReference type="RefSeq" id="WP_042210354.1">
    <property type="nucleotide sequence ID" value="NZ_CP009285.1"/>
</dbReference>
<dbReference type="PRINTS" id="PR00421">
    <property type="entry name" value="THIOREDOXIN"/>
</dbReference>
<dbReference type="GO" id="GO:0045454">
    <property type="term" value="P:cell redox homeostasis"/>
    <property type="evidence" value="ECO:0007669"/>
    <property type="project" value="TreeGrafter"/>
</dbReference>
<dbReference type="InterPro" id="IPR013766">
    <property type="entry name" value="Thioredoxin_domain"/>
</dbReference>
<gene>
    <name evidence="10" type="ORF">PBOR_02915</name>
</gene>
<feature type="active site" description="Nucleophile" evidence="7">
    <location>
        <position position="31"/>
    </location>
</feature>
<dbReference type="PANTHER" id="PTHR45663:SF11">
    <property type="entry name" value="GEO12009P1"/>
    <property type="match status" value="1"/>
</dbReference>
<reference evidence="10" key="1">
    <citation type="submission" date="2014-08" db="EMBL/GenBank/DDBJ databases">
        <title>Comparative genomics of the Paenibacillus odorifer group.</title>
        <authorList>
            <person name="den Bakker H.C."/>
            <person name="Tsai Y.-C.Y.-C."/>
            <person name="Martin N."/>
            <person name="Korlach J."/>
            <person name="Wiedmann M."/>
        </authorList>
    </citation>
    <scope>NUCLEOTIDE SEQUENCE [LARGE SCALE GENOMIC DNA]</scope>
    <source>
        <strain evidence="10">DSM 13188</strain>
    </source>
</reference>
<keyword evidence="11" id="KW-1185">Reference proteome</keyword>